<dbReference type="HOGENOM" id="CLU_868885_0_0_1"/>
<evidence type="ECO:0000313" key="2">
    <source>
        <dbReference type="Proteomes" id="UP000054342"/>
    </source>
</evidence>
<evidence type="ECO:0000313" key="1">
    <source>
        <dbReference type="EMBL" id="KIW56825.1"/>
    </source>
</evidence>
<keyword evidence="2" id="KW-1185">Reference proteome</keyword>
<protein>
    <submittedName>
        <fullName evidence="1">Uncharacterized protein</fullName>
    </submittedName>
</protein>
<dbReference type="GeneID" id="25327354"/>
<dbReference type="OrthoDB" id="5328614at2759"/>
<dbReference type="AlphaFoldDB" id="A0A0D2EQ22"/>
<dbReference type="Proteomes" id="UP000054342">
    <property type="component" value="Unassembled WGS sequence"/>
</dbReference>
<name>A0A0D2EQ22_9EURO</name>
<sequence length="320" mass="36365">MIEPNDRQLEDRYLGHPNVRNFEAGDVGVHGLEANLDNKKHVFPWNRLRGFVIGLKVGGVAPEWFIDHIKLEGITAQGEKISLYNEYYRKWHGGGTTTELLVKRPPVEKTPPTAKKSRDTADLLARDLLIEHLERHRHHYNRCLWLAEDPNATIAWLEDKTVHGQSVLDRIQDRAMEVSGRWAAFPLLESDEFARAIRSYQQQGYSSAYLEQLVSLPTRGLFAEAKLGHCNVTEVIDDTRFWKWHEAPIPHQAPDITGADAGARYQAPVGTDPTPLPQNVVNVVSPQHLPDPTALVEALKVTGTPRFFEFRRAFNKRLHS</sequence>
<reference evidence="1 2" key="1">
    <citation type="submission" date="2015-01" db="EMBL/GenBank/DDBJ databases">
        <title>The Genome Sequence of Exophiala xenobiotica CBS118157.</title>
        <authorList>
            <consortium name="The Broad Institute Genomics Platform"/>
            <person name="Cuomo C."/>
            <person name="de Hoog S."/>
            <person name="Gorbushina A."/>
            <person name="Stielow B."/>
            <person name="Teixiera M."/>
            <person name="Abouelleil A."/>
            <person name="Chapman S.B."/>
            <person name="Priest M."/>
            <person name="Young S.K."/>
            <person name="Wortman J."/>
            <person name="Nusbaum C."/>
            <person name="Birren B."/>
        </authorList>
    </citation>
    <scope>NUCLEOTIDE SEQUENCE [LARGE SCALE GENOMIC DNA]</scope>
    <source>
        <strain evidence="1 2">CBS 118157</strain>
    </source>
</reference>
<organism evidence="1 2">
    <name type="scientific">Exophiala xenobiotica</name>
    <dbReference type="NCBI Taxonomy" id="348802"/>
    <lineage>
        <taxon>Eukaryota</taxon>
        <taxon>Fungi</taxon>
        <taxon>Dikarya</taxon>
        <taxon>Ascomycota</taxon>
        <taxon>Pezizomycotina</taxon>
        <taxon>Eurotiomycetes</taxon>
        <taxon>Chaetothyriomycetidae</taxon>
        <taxon>Chaetothyriales</taxon>
        <taxon>Herpotrichiellaceae</taxon>
        <taxon>Exophiala</taxon>
    </lineage>
</organism>
<accession>A0A0D2EQ22</accession>
<dbReference type="RefSeq" id="XP_013317409.1">
    <property type="nucleotide sequence ID" value="XM_013461955.1"/>
</dbReference>
<proteinExistence type="predicted"/>
<gene>
    <name evidence="1" type="ORF">PV05_05446</name>
</gene>
<dbReference type="EMBL" id="KN847319">
    <property type="protein sequence ID" value="KIW56825.1"/>
    <property type="molecule type" value="Genomic_DNA"/>
</dbReference>